<dbReference type="GO" id="GO:0005694">
    <property type="term" value="C:chromosome"/>
    <property type="evidence" value="ECO:0007669"/>
    <property type="project" value="UniProtKB-SubCell"/>
</dbReference>
<dbReference type="SMART" id="SM01333">
    <property type="entry name" value="Tet_JBP"/>
    <property type="match status" value="1"/>
</dbReference>
<evidence type="ECO:0000256" key="7">
    <source>
        <dbReference type="ARBA" id="ARBA00023002"/>
    </source>
</evidence>
<keyword evidence="5 11" id="KW-0862">Zinc</keyword>
<evidence type="ECO:0000256" key="3">
    <source>
        <dbReference type="ARBA" id="ARBA00022454"/>
    </source>
</evidence>
<dbReference type="PANTHER" id="PTHR23358">
    <property type="entry name" value="METHYLCYTOSINE DIOXYGENASE TET"/>
    <property type="match status" value="1"/>
</dbReference>
<keyword evidence="4 11" id="KW-0479">Metal-binding</keyword>
<feature type="compositionally biased region" description="Low complexity" evidence="13">
    <location>
        <begin position="909"/>
        <end position="919"/>
    </location>
</feature>
<evidence type="ECO:0000256" key="13">
    <source>
        <dbReference type="SAM" id="MobiDB-lite"/>
    </source>
</evidence>
<feature type="compositionally biased region" description="Polar residues" evidence="13">
    <location>
        <begin position="1108"/>
        <end position="1134"/>
    </location>
</feature>
<evidence type="ECO:0000256" key="12">
    <source>
        <dbReference type="SAM" id="Coils"/>
    </source>
</evidence>
<evidence type="ECO:0000256" key="4">
    <source>
        <dbReference type="ARBA" id="ARBA00022723"/>
    </source>
</evidence>
<evidence type="ECO:0000256" key="5">
    <source>
        <dbReference type="ARBA" id="ARBA00022833"/>
    </source>
</evidence>
<sequence>QQHQQQQHQQQQQQMQEAQHQRYQQQMNQAQMQHSQKSPQMIKDDQQQMRHQQPSPQMHQPQTSTQSQHLRMQQQSPMMSHNQMQQQVQMHQQQAQSQQQAQMHQAQSQSQQQEQMHQQQLAQLRQQNQLHHQNVRQPLQIQPQQSHVSLHHQQLPSPVQQHQHIQQNQMTHHNMQGNQGSQSLHMMQHQSNVHHHHQQMMGGQGSSPQHQEMWSGQSNSRPPSQNPPEPWPNESANQQQMWTNDKKSNQFNERAELNNRLKTMILNKQQQEIKKIQDGGHMGYQDQKNLPPVSSGNFLALGHHPRKLVSEGGGYRSGGSYRNDGLHAMENIVNSVKCSDDFVYSNTPVSQPGSFLQRMASSKYYQVTSQTQTSSQTLSKVSSPVPQPSMRSPSPLGVQKIKQEPQWDEKPWGTSIDPGRSSHQPVQDQVVKTEMDAGCENPGTPFGEDRLKAVKEESFDSDPSKEYSFEDVDIKTEEDIKLSPEQIERLKANARGDVPGCECFPPDQLPPEPGPYYTHLGTAKSLEELRENVEKRTGLTGKAIRIEKVLFTGKEGKTTSGCPLGKWIIRRSGPEEKVLMVVKHRKGHVCVNSWIVIVTVAWEGVPAAMADDLYATVTDKLKNYGVVTSRRCGVNEPRTCACQGLDNTTCGASFSFGCSWSMYYNGCKFARSQTARKFKLSVKTEEQCMEDKLQNLATYLSPVYKTMAPESFSNMTQHEQEAVDCRLGLQPGRPWSGVTACFDFCAHAHRDIHNMNNGCTTVVTLTKHRGFEKPEDEQLHVLPLYVIDQSDEFGSKEGYHEKVRSGAIEVLTKYPCEIRTRQAPLESCRKLAKKRKDEREHAKRALAYKMSMNLDYSSASPQPQPSNFNDHPVQNGLQSEVQHNYLSYPTTPEKGSKSRGMSLHHQASEMESMSQMVQSPHRPKVYPPSPFRSPLRVVTQSPGSPYSAPTTPEMGKADRDAYYNPASSPTSVFRRPVGRPPSRSSNPATPQPHMDSTYLKPHRMGSPYSQGMESDRNFYQSIPSHSPIQQPYSPVYSREHSYTLPSINSFISPLRDGFGSKNTAFNTYSSRSYESQSAPVSPVYSTANLQRPISTYSAGSPGMMRASSPGSKCSSVSTQCSPSRSPYPTTLQAPSPNPSQSSGYWSGSQSDVRETFYPRDHPGVPFSPPKWSPLSRHSRSNLSPSQATFSTPTTPTYVSTQQSLPSFQNFTRKTVDQTDFAWNRYSPVPAMSQDHNWRPVEPNIQKNYMSSQNFSGLPSYQIEYPYEKKTAVQSENTYNVTEPSVSPSKQWARESQTPPPWSGSNQSLPRTPDVEPQNLLGSVTDFTNNEDCFSDPNVGGVAIALSHGAVLFEVAKHELHATTALKIPNRFHPTRISLVFYQHRNLNKSDHGRGEWKEKQRCKKELAEKHAEMAEMAERAAELAEKATSTASIATQSLDVQTEPQPVGAIMDHMPYNYYPMQQQPPSPLNRYSPMVATSSIQSSPSPQMQPVSTPSAWGNLFPLHPSVVQGPYQESETLG</sequence>
<dbReference type="GO" id="GO:0141166">
    <property type="term" value="P:chromosomal 5-methylcytosine DNA demethylation pathway"/>
    <property type="evidence" value="ECO:0007669"/>
    <property type="project" value="UniProtKB-UniRule"/>
</dbReference>
<feature type="region of interest" description="Disordered" evidence="13">
    <location>
        <begin position="1277"/>
        <end position="1316"/>
    </location>
</feature>
<feature type="region of interest" description="Disordered" evidence="13">
    <location>
        <begin position="1477"/>
        <end position="1497"/>
    </location>
</feature>
<keyword evidence="6 11" id="KW-0223">Dioxygenase</keyword>
<proteinExistence type="inferred from homology"/>
<feature type="coiled-coil region" evidence="12">
    <location>
        <begin position="1399"/>
        <end position="1427"/>
    </location>
</feature>
<feature type="compositionally biased region" description="Low complexity" evidence="13">
    <location>
        <begin position="143"/>
        <end position="191"/>
    </location>
</feature>
<feature type="compositionally biased region" description="Polar residues" evidence="13">
    <location>
        <begin position="1277"/>
        <end position="1309"/>
    </location>
</feature>
<feature type="compositionally biased region" description="Polar residues" evidence="13">
    <location>
        <begin position="1007"/>
        <end position="1016"/>
    </location>
</feature>
<dbReference type="CDD" id="cd18892">
    <property type="entry name" value="TET"/>
    <property type="match status" value="1"/>
</dbReference>
<comment type="cofactor">
    <cofactor evidence="11">
        <name>Zn(2+)</name>
        <dbReference type="ChEBI" id="CHEBI:29105"/>
    </cofactor>
    <text evidence="11">The zinc ions have a structural role.</text>
</comment>
<evidence type="ECO:0000256" key="9">
    <source>
        <dbReference type="ARBA" id="ARBA00047840"/>
    </source>
</evidence>
<feature type="compositionally biased region" description="Low complexity" evidence="13">
    <location>
        <begin position="367"/>
        <end position="383"/>
    </location>
</feature>
<keyword evidence="7 11" id="KW-0560">Oxidoreductase</keyword>
<comment type="function">
    <text evidence="11">Dioxygenase that catalyzes the conversion of the modified genomic base 5-methylcytosine (5mC) into 5-hydroxymethylcytosine (5hmC) and plays a key role in epigenetic chromatin reprogramming during embryonic development.</text>
</comment>
<accession>A0A146KZ13</accession>
<feature type="region of interest" description="Disordered" evidence="13">
    <location>
        <begin position="1"/>
        <end position="123"/>
    </location>
</feature>
<evidence type="ECO:0000256" key="2">
    <source>
        <dbReference type="ARBA" id="ARBA00007502"/>
    </source>
</evidence>
<comment type="subcellular location">
    <subcellularLocation>
        <location evidence="1">Chromosome</location>
    </subcellularLocation>
</comment>
<feature type="compositionally biased region" description="Polar residues" evidence="13">
    <location>
        <begin position="855"/>
        <end position="869"/>
    </location>
</feature>
<feature type="region of interest" description="Disordered" evidence="13">
    <location>
        <begin position="1095"/>
        <end position="1197"/>
    </location>
</feature>
<feature type="non-terminal residue" evidence="15">
    <location>
        <position position="1"/>
    </location>
</feature>
<organism evidence="15">
    <name type="scientific">Lygus hesperus</name>
    <name type="common">Western plant bug</name>
    <dbReference type="NCBI Taxonomy" id="30085"/>
    <lineage>
        <taxon>Eukaryota</taxon>
        <taxon>Metazoa</taxon>
        <taxon>Ecdysozoa</taxon>
        <taxon>Arthropoda</taxon>
        <taxon>Hexapoda</taxon>
        <taxon>Insecta</taxon>
        <taxon>Pterygota</taxon>
        <taxon>Neoptera</taxon>
        <taxon>Paraneoptera</taxon>
        <taxon>Hemiptera</taxon>
        <taxon>Heteroptera</taxon>
        <taxon>Panheteroptera</taxon>
        <taxon>Cimicomorpha</taxon>
        <taxon>Miridae</taxon>
        <taxon>Mirini</taxon>
        <taxon>Lygus</taxon>
    </lineage>
</organism>
<evidence type="ECO:0000256" key="1">
    <source>
        <dbReference type="ARBA" id="ARBA00004286"/>
    </source>
</evidence>
<dbReference type="InterPro" id="IPR040175">
    <property type="entry name" value="TET1/2/3"/>
</dbReference>
<feature type="region of interest" description="Disordered" evidence="13">
    <location>
        <begin position="855"/>
        <end position="874"/>
    </location>
</feature>
<feature type="compositionally biased region" description="Low complexity" evidence="13">
    <location>
        <begin position="1139"/>
        <end position="1150"/>
    </location>
</feature>
<dbReference type="Pfam" id="PF12851">
    <property type="entry name" value="Tet_JBP"/>
    <property type="match status" value="1"/>
</dbReference>
<comment type="cofactor">
    <cofactor evidence="11">
        <name>Fe(2+)</name>
        <dbReference type="ChEBI" id="CHEBI:29033"/>
    </cofactor>
    <text evidence="11">Binds 1 Fe(2+) ion per subunit.</text>
</comment>
<feature type="compositionally biased region" description="Low complexity" evidence="13">
    <location>
        <begin position="49"/>
        <end position="69"/>
    </location>
</feature>
<dbReference type="GO" id="GO:0045944">
    <property type="term" value="P:positive regulation of transcription by RNA polymerase II"/>
    <property type="evidence" value="ECO:0007669"/>
    <property type="project" value="TreeGrafter"/>
</dbReference>
<feature type="compositionally biased region" description="Polar residues" evidence="13">
    <location>
        <begin position="938"/>
        <end position="950"/>
    </location>
</feature>
<keyword evidence="12" id="KW-0175">Coiled coil</keyword>
<evidence type="ECO:0000256" key="10">
    <source>
        <dbReference type="ARBA" id="ARBA00049431"/>
    </source>
</evidence>
<evidence type="ECO:0000256" key="11">
    <source>
        <dbReference type="RuleBase" id="RU367064"/>
    </source>
</evidence>
<keyword evidence="8 11" id="KW-0408">Iron</keyword>
<evidence type="ECO:0000259" key="14">
    <source>
        <dbReference type="SMART" id="SM01333"/>
    </source>
</evidence>
<gene>
    <name evidence="15" type="primary">TET2</name>
    <name evidence="15" type="ORF">g.88420</name>
</gene>
<comment type="catalytic activity">
    <reaction evidence="11">
        <text>a 5-methyl-2'-deoxycytidine in DNA + 2-oxoglutarate + O2 = a 5-hydroxymethyl-2'-deoxycytidine in DNA + succinate + CO2</text>
        <dbReference type="Rhea" id="RHEA:52636"/>
        <dbReference type="Rhea" id="RHEA-COMP:11370"/>
        <dbReference type="Rhea" id="RHEA-COMP:13315"/>
        <dbReference type="ChEBI" id="CHEBI:15379"/>
        <dbReference type="ChEBI" id="CHEBI:16526"/>
        <dbReference type="ChEBI" id="CHEBI:16810"/>
        <dbReference type="ChEBI" id="CHEBI:30031"/>
        <dbReference type="ChEBI" id="CHEBI:85454"/>
        <dbReference type="ChEBI" id="CHEBI:136731"/>
        <dbReference type="EC" id="1.14.11.80"/>
    </reaction>
</comment>
<feature type="compositionally biased region" description="Basic and acidic residues" evidence="13">
    <location>
        <begin position="1151"/>
        <end position="1162"/>
    </location>
</feature>
<dbReference type="EMBL" id="GDHC01017221">
    <property type="protein sequence ID" value="JAQ01408.1"/>
    <property type="molecule type" value="Transcribed_RNA"/>
</dbReference>
<keyword evidence="3" id="KW-0158">Chromosome</keyword>
<feature type="compositionally biased region" description="Polar residues" evidence="13">
    <location>
        <begin position="1180"/>
        <end position="1197"/>
    </location>
</feature>
<feature type="domain" description="Methylcytosine dioxygenase TET1-3 oxygenase" evidence="14">
    <location>
        <begin position="659"/>
        <end position="1384"/>
    </location>
</feature>
<feature type="compositionally biased region" description="Low complexity" evidence="13">
    <location>
        <begin position="1479"/>
        <end position="1496"/>
    </location>
</feature>
<comment type="similarity">
    <text evidence="2 11">Belongs to the TET family.</text>
</comment>
<dbReference type="GO" id="GO:0070579">
    <property type="term" value="F:DNA 5-methylcytosine dioxygenase activity"/>
    <property type="evidence" value="ECO:0007669"/>
    <property type="project" value="UniProtKB-UniRule"/>
</dbReference>
<dbReference type="GO" id="GO:0005634">
    <property type="term" value="C:nucleus"/>
    <property type="evidence" value="ECO:0007669"/>
    <property type="project" value="UniProtKB-UniRule"/>
</dbReference>
<evidence type="ECO:0000256" key="6">
    <source>
        <dbReference type="ARBA" id="ARBA00022964"/>
    </source>
</evidence>
<feature type="region of interest" description="Disordered" evidence="13">
    <location>
        <begin position="143"/>
        <end position="241"/>
    </location>
</feature>
<reference evidence="15" key="1">
    <citation type="journal article" date="2016" name="Gigascience">
        <title>De novo construction of an expanded transcriptome assembly for the western tarnished plant bug, Lygus hesperus.</title>
        <authorList>
            <person name="Tassone E.E."/>
            <person name="Geib S.M."/>
            <person name="Hall B."/>
            <person name="Fabrick J.A."/>
            <person name="Brent C.S."/>
            <person name="Hull J.J."/>
        </authorList>
    </citation>
    <scope>NUCLEOTIDE SEQUENCE</scope>
</reference>
<dbReference type="GO" id="GO:0040029">
    <property type="term" value="P:epigenetic regulation of gene expression"/>
    <property type="evidence" value="ECO:0007669"/>
    <property type="project" value="InterPro"/>
</dbReference>
<dbReference type="EC" id="1.14.11.80" evidence="11"/>
<feature type="compositionally biased region" description="Basic and acidic residues" evidence="13">
    <location>
        <begin position="401"/>
        <end position="411"/>
    </location>
</feature>
<evidence type="ECO:0000256" key="8">
    <source>
        <dbReference type="ARBA" id="ARBA00023004"/>
    </source>
</evidence>
<comment type="catalytic activity">
    <reaction evidence="10 11">
        <text>a 5-hydroxymethyl-2'-deoxycytidine in DNA + 2-oxoglutarate + O2 = a 5-formyl-2'-deoxycytidine in DNA + succinate + CO2 + H2O</text>
        <dbReference type="Rhea" id="RHEA:53828"/>
        <dbReference type="Rhea" id="RHEA-COMP:13315"/>
        <dbReference type="Rhea" id="RHEA-COMP:13656"/>
        <dbReference type="ChEBI" id="CHEBI:15377"/>
        <dbReference type="ChEBI" id="CHEBI:15379"/>
        <dbReference type="ChEBI" id="CHEBI:16526"/>
        <dbReference type="ChEBI" id="CHEBI:16810"/>
        <dbReference type="ChEBI" id="CHEBI:30031"/>
        <dbReference type="ChEBI" id="CHEBI:136731"/>
        <dbReference type="ChEBI" id="CHEBI:137731"/>
        <dbReference type="EC" id="1.14.11.80"/>
    </reaction>
</comment>
<protein>
    <recommendedName>
        <fullName evidence="11">Methylcytosine dioxygenase TET</fullName>
        <ecNumber evidence="11">1.14.11.80</ecNumber>
    </recommendedName>
</protein>
<feature type="compositionally biased region" description="Low complexity" evidence="13">
    <location>
        <begin position="1"/>
        <end position="36"/>
    </location>
</feature>
<dbReference type="PANTHER" id="PTHR23358:SF6">
    <property type="entry name" value="METHYLCYTOSINE DIOXYGENASE TET"/>
    <property type="match status" value="1"/>
</dbReference>
<dbReference type="InterPro" id="IPR046942">
    <property type="entry name" value="TET_oxygenase"/>
</dbReference>
<feature type="compositionally biased region" description="Low complexity" evidence="13">
    <location>
        <begin position="971"/>
        <end position="987"/>
    </location>
</feature>
<name>A0A146KZ13_LYGHE</name>
<comment type="catalytic activity">
    <reaction evidence="9 11">
        <text>a 5-formyl-2'-deoxycytidine in DNA + 2-oxoglutarate + O2 = a 5-carboxyl-2'-deoxycytidine in DNA + succinate + CO2 + H(+)</text>
        <dbReference type="Rhea" id="RHEA:53832"/>
        <dbReference type="Rhea" id="RHEA-COMP:13656"/>
        <dbReference type="Rhea" id="RHEA-COMP:13657"/>
        <dbReference type="ChEBI" id="CHEBI:15378"/>
        <dbReference type="ChEBI" id="CHEBI:15379"/>
        <dbReference type="ChEBI" id="CHEBI:16526"/>
        <dbReference type="ChEBI" id="CHEBI:16810"/>
        <dbReference type="ChEBI" id="CHEBI:30031"/>
        <dbReference type="ChEBI" id="CHEBI:137731"/>
        <dbReference type="ChEBI" id="CHEBI:137732"/>
        <dbReference type="EC" id="1.14.11.80"/>
    </reaction>
</comment>
<feature type="region of interest" description="Disordered" evidence="13">
    <location>
        <begin position="887"/>
        <end position="1016"/>
    </location>
</feature>
<evidence type="ECO:0000313" key="15">
    <source>
        <dbReference type="EMBL" id="JAQ01408.1"/>
    </source>
</evidence>
<feature type="compositionally biased region" description="Low complexity" evidence="13">
    <location>
        <begin position="78"/>
        <end position="123"/>
    </location>
</feature>
<feature type="compositionally biased region" description="Low complexity" evidence="13">
    <location>
        <begin position="206"/>
        <end position="223"/>
    </location>
</feature>
<dbReference type="InterPro" id="IPR024779">
    <property type="entry name" value="2OGFeDO_JBP1/TET_oxygenase_dom"/>
</dbReference>
<dbReference type="GO" id="GO:0008270">
    <property type="term" value="F:zinc ion binding"/>
    <property type="evidence" value="ECO:0007669"/>
    <property type="project" value="UniProtKB-UniRule"/>
</dbReference>
<feature type="region of interest" description="Disordered" evidence="13">
    <location>
        <begin position="367"/>
        <end position="424"/>
    </location>
</feature>